<accession>A0ABQ9RYP6</accession>
<protein>
    <submittedName>
        <fullName evidence="1">Uncharacterized protein</fullName>
    </submittedName>
</protein>
<gene>
    <name evidence="1" type="ORF">CPAR01_15713</name>
</gene>
<dbReference type="GeneID" id="85383860"/>
<proteinExistence type="predicted"/>
<keyword evidence="2" id="KW-1185">Reference proteome</keyword>
<dbReference type="Proteomes" id="UP001241169">
    <property type="component" value="Unassembled WGS sequence"/>
</dbReference>
<organism evidence="1 2">
    <name type="scientific">Colletotrichum paranaense</name>
    <dbReference type="NCBI Taxonomy" id="1914294"/>
    <lineage>
        <taxon>Eukaryota</taxon>
        <taxon>Fungi</taxon>
        <taxon>Dikarya</taxon>
        <taxon>Ascomycota</taxon>
        <taxon>Pezizomycotina</taxon>
        <taxon>Sordariomycetes</taxon>
        <taxon>Hypocreomycetidae</taxon>
        <taxon>Glomerellales</taxon>
        <taxon>Glomerellaceae</taxon>
        <taxon>Colletotrichum</taxon>
        <taxon>Colletotrichum acutatum species complex</taxon>
    </lineage>
</organism>
<dbReference type="RefSeq" id="XP_060341537.1">
    <property type="nucleotide sequence ID" value="XM_060499961.1"/>
</dbReference>
<dbReference type="EMBL" id="MOPA01000020">
    <property type="protein sequence ID" value="KAK1519275.1"/>
    <property type="molecule type" value="Genomic_DNA"/>
</dbReference>
<comment type="caution">
    <text evidence="1">The sequence shown here is derived from an EMBL/GenBank/DDBJ whole genome shotgun (WGS) entry which is preliminary data.</text>
</comment>
<reference evidence="1 2" key="1">
    <citation type="submission" date="2016-10" db="EMBL/GenBank/DDBJ databases">
        <title>The genome sequence of Colletotrichum fioriniae PJ7.</title>
        <authorList>
            <person name="Baroncelli R."/>
        </authorList>
    </citation>
    <scope>NUCLEOTIDE SEQUENCE [LARGE SCALE GENOMIC DNA]</scope>
    <source>
        <strain evidence="1 2">IMI 384185</strain>
    </source>
</reference>
<name>A0ABQ9RYP6_9PEZI</name>
<evidence type="ECO:0000313" key="2">
    <source>
        <dbReference type="Proteomes" id="UP001241169"/>
    </source>
</evidence>
<sequence>MQRKRWQAAGQNLHTRTASSIRPELQMLTWTVIFRLQSSRDGLITSFTGLTEAHYVSLKAYNITSIEKGASGRHMQHDTPSSLFTPPPSLPVTAASHAVSILLDNPT</sequence>
<evidence type="ECO:0000313" key="1">
    <source>
        <dbReference type="EMBL" id="KAK1519275.1"/>
    </source>
</evidence>